<gene>
    <name evidence="2" type="ORF">HNQ38_000595</name>
</gene>
<name>A0A7W8BZF5_9BACT</name>
<dbReference type="AlphaFoldDB" id="A0A7W8BZF5"/>
<keyword evidence="3" id="KW-1185">Reference proteome</keyword>
<proteinExistence type="predicted"/>
<reference evidence="2 3" key="1">
    <citation type="submission" date="2020-08" db="EMBL/GenBank/DDBJ databases">
        <title>Genomic Encyclopedia of Type Strains, Phase IV (KMG-IV): sequencing the most valuable type-strain genomes for metagenomic binning, comparative biology and taxonomic classification.</title>
        <authorList>
            <person name="Goeker M."/>
        </authorList>
    </citation>
    <scope>NUCLEOTIDE SEQUENCE [LARGE SCALE GENOMIC DNA]</scope>
    <source>
        <strain evidence="2 3">DSM 11275</strain>
    </source>
</reference>
<evidence type="ECO:0000256" key="1">
    <source>
        <dbReference type="SAM" id="MobiDB-lite"/>
    </source>
</evidence>
<evidence type="ECO:0000313" key="2">
    <source>
        <dbReference type="EMBL" id="MBB5142516.1"/>
    </source>
</evidence>
<feature type="region of interest" description="Disordered" evidence="1">
    <location>
        <begin position="86"/>
        <end position="118"/>
    </location>
</feature>
<evidence type="ECO:0008006" key="4">
    <source>
        <dbReference type="Google" id="ProtNLM"/>
    </source>
</evidence>
<dbReference type="EMBL" id="JACHGO010000002">
    <property type="protein sequence ID" value="MBB5142516.1"/>
    <property type="molecule type" value="Genomic_DNA"/>
</dbReference>
<protein>
    <recommendedName>
        <fullName evidence="4">Helix-turn-helix domain-containing protein</fullName>
    </recommendedName>
</protein>
<evidence type="ECO:0000313" key="3">
    <source>
        <dbReference type="Proteomes" id="UP000539075"/>
    </source>
</evidence>
<dbReference type="Gene3D" id="1.10.10.10">
    <property type="entry name" value="Winged helix-like DNA-binding domain superfamily/Winged helix DNA-binding domain"/>
    <property type="match status" value="1"/>
</dbReference>
<comment type="caution">
    <text evidence="2">The sequence shown here is derived from an EMBL/GenBank/DDBJ whole genome shotgun (WGS) entry which is preliminary data.</text>
</comment>
<dbReference type="RefSeq" id="WP_183717917.1">
    <property type="nucleotide sequence ID" value="NZ_JACHGO010000002.1"/>
</dbReference>
<dbReference type="Pfam" id="PF13730">
    <property type="entry name" value="HTH_36"/>
    <property type="match status" value="1"/>
</dbReference>
<feature type="region of interest" description="Disordered" evidence="1">
    <location>
        <begin position="130"/>
        <end position="173"/>
    </location>
</feature>
<sequence>MSTEATIWAWKQRVPSSQKIVLLSMADRAGEDFRCWPSVRRLCLDTSLSERTVQQAVCDLEKSGLIRRDLRTGRATVYYLIGVQRRESTPADSAPPQKLPPANAAGTPADSAPHPRKCCTQNLKENLTRTNQGGESAQARYTPPHTSASAQSGKSSKKAKPQNPASETKQPYGDFGNVLLTAEEYERLVQDYGEQEAKAAINFLDLHLGARTGKDPYKSHNLAMRKWVFQKLAEDRHRLGIKSSLKLQAQGATSGKDFFERMEEAEWAVAEAEVAARNALLNATSEGRLSS</sequence>
<accession>A0A7W8BZF5</accession>
<dbReference type="Proteomes" id="UP000539075">
    <property type="component" value="Unassembled WGS sequence"/>
</dbReference>
<organism evidence="2 3">
    <name type="scientific">Desulfovibrio intestinalis</name>
    <dbReference type="NCBI Taxonomy" id="58621"/>
    <lineage>
        <taxon>Bacteria</taxon>
        <taxon>Pseudomonadati</taxon>
        <taxon>Thermodesulfobacteriota</taxon>
        <taxon>Desulfovibrionia</taxon>
        <taxon>Desulfovibrionales</taxon>
        <taxon>Desulfovibrionaceae</taxon>
        <taxon>Desulfovibrio</taxon>
    </lineage>
</organism>
<dbReference type="InterPro" id="IPR036388">
    <property type="entry name" value="WH-like_DNA-bd_sf"/>
</dbReference>